<keyword evidence="2" id="KW-1185">Reference proteome</keyword>
<evidence type="ECO:0000313" key="1">
    <source>
        <dbReference type="EMBL" id="MBE9041686.1"/>
    </source>
</evidence>
<sequence length="107" mass="12435">MGKKSRNKTANLLYQRLQEALQQGSQVWIEASDLSYTGIPINLTPEFVEILVLNSDREEEEIDLAYERTIWLVRLSAIFAISYPTEYWSKERLERLLNGEIVSESPE</sequence>
<organism evidence="1 2">
    <name type="scientific">Zarconia navalis LEGE 11467</name>
    <dbReference type="NCBI Taxonomy" id="1828826"/>
    <lineage>
        <taxon>Bacteria</taxon>
        <taxon>Bacillati</taxon>
        <taxon>Cyanobacteriota</taxon>
        <taxon>Cyanophyceae</taxon>
        <taxon>Oscillatoriophycideae</taxon>
        <taxon>Oscillatoriales</taxon>
        <taxon>Oscillatoriales incertae sedis</taxon>
        <taxon>Zarconia</taxon>
        <taxon>Zarconia navalis</taxon>
    </lineage>
</organism>
<dbReference type="EMBL" id="JADEXN010000231">
    <property type="protein sequence ID" value="MBE9041686.1"/>
    <property type="molecule type" value="Genomic_DNA"/>
</dbReference>
<reference evidence="1" key="1">
    <citation type="submission" date="2020-10" db="EMBL/GenBank/DDBJ databases">
        <authorList>
            <person name="Castelo-Branco R."/>
            <person name="Eusebio N."/>
            <person name="Adriana R."/>
            <person name="Vieira A."/>
            <person name="Brugerolle De Fraissinette N."/>
            <person name="Rezende De Castro R."/>
            <person name="Schneider M.P."/>
            <person name="Vasconcelos V."/>
            <person name="Leao P.N."/>
        </authorList>
    </citation>
    <scope>NUCLEOTIDE SEQUENCE</scope>
    <source>
        <strain evidence="1">LEGE 11467</strain>
    </source>
</reference>
<dbReference type="AlphaFoldDB" id="A0A928W0G6"/>
<protein>
    <submittedName>
        <fullName evidence="1">Uncharacterized protein</fullName>
    </submittedName>
</protein>
<dbReference type="Proteomes" id="UP000621799">
    <property type="component" value="Unassembled WGS sequence"/>
</dbReference>
<evidence type="ECO:0000313" key="2">
    <source>
        <dbReference type="Proteomes" id="UP000621799"/>
    </source>
</evidence>
<comment type="caution">
    <text evidence="1">The sequence shown here is derived from an EMBL/GenBank/DDBJ whole genome shotgun (WGS) entry which is preliminary data.</text>
</comment>
<accession>A0A928W0G6</accession>
<dbReference type="RefSeq" id="WP_264321885.1">
    <property type="nucleotide sequence ID" value="NZ_JADEXN010000231.1"/>
</dbReference>
<proteinExistence type="predicted"/>
<name>A0A928W0G6_9CYAN</name>
<gene>
    <name evidence="1" type="ORF">IQ235_12935</name>
</gene>